<keyword evidence="3" id="KW-0862">Zinc</keyword>
<evidence type="ECO:0000256" key="2">
    <source>
        <dbReference type="ARBA" id="ARBA00023002"/>
    </source>
</evidence>
<keyword evidence="1" id="KW-0521">NADP</keyword>
<dbReference type="FunFam" id="3.40.50.720:FF:000053">
    <property type="entry name" value="Quinone oxidoreductase 1"/>
    <property type="match status" value="1"/>
</dbReference>
<feature type="domain" description="Enoyl reductase (ER)" evidence="4">
    <location>
        <begin position="10"/>
        <end position="321"/>
    </location>
</feature>
<comment type="cofactor">
    <cofactor evidence="3">
        <name>Zn(2+)</name>
        <dbReference type="ChEBI" id="CHEBI:29105"/>
    </cofactor>
</comment>
<name>A0A3M8SEZ6_9ACTN</name>
<gene>
    <name evidence="5" type="ORF">EEJ42_49675</name>
</gene>
<evidence type="ECO:0000313" key="5">
    <source>
        <dbReference type="EMBL" id="RNF77724.1"/>
    </source>
</evidence>
<dbReference type="AlphaFoldDB" id="A0A3M8SEZ6"/>
<dbReference type="GO" id="GO:0070402">
    <property type="term" value="F:NADPH binding"/>
    <property type="evidence" value="ECO:0007669"/>
    <property type="project" value="TreeGrafter"/>
</dbReference>
<dbReference type="InterPro" id="IPR047618">
    <property type="entry name" value="QOR-like"/>
</dbReference>
<dbReference type="InterPro" id="IPR020843">
    <property type="entry name" value="ER"/>
</dbReference>
<keyword evidence="3" id="KW-0479">Metal-binding</keyword>
<evidence type="ECO:0000313" key="6">
    <source>
        <dbReference type="Proteomes" id="UP000275401"/>
    </source>
</evidence>
<dbReference type="PROSITE" id="PS00059">
    <property type="entry name" value="ADH_ZINC"/>
    <property type="match status" value="1"/>
</dbReference>
<organism evidence="5 6">
    <name type="scientific">Streptomyces botrytidirepellens</name>
    <dbReference type="NCBI Taxonomy" id="2486417"/>
    <lineage>
        <taxon>Bacteria</taxon>
        <taxon>Bacillati</taxon>
        <taxon>Actinomycetota</taxon>
        <taxon>Actinomycetes</taxon>
        <taxon>Kitasatosporales</taxon>
        <taxon>Streptomycetaceae</taxon>
        <taxon>Streptomyces</taxon>
    </lineage>
</organism>
<dbReference type="GO" id="GO:0005829">
    <property type="term" value="C:cytosol"/>
    <property type="evidence" value="ECO:0007669"/>
    <property type="project" value="TreeGrafter"/>
</dbReference>
<keyword evidence="2" id="KW-0560">Oxidoreductase</keyword>
<dbReference type="CDD" id="cd05286">
    <property type="entry name" value="QOR2"/>
    <property type="match status" value="1"/>
</dbReference>
<dbReference type="SMART" id="SM00829">
    <property type="entry name" value="PKS_ER"/>
    <property type="match status" value="1"/>
</dbReference>
<dbReference type="Pfam" id="PF08240">
    <property type="entry name" value="ADH_N"/>
    <property type="match status" value="1"/>
</dbReference>
<dbReference type="Gene3D" id="3.40.50.720">
    <property type="entry name" value="NAD(P)-binding Rossmann-like Domain"/>
    <property type="match status" value="1"/>
</dbReference>
<comment type="caution">
    <text evidence="5">The sequence shown here is derived from an EMBL/GenBank/DDBJ whole genome shotgun (WGS) entry which is preliminary data.</text>
</comment>
<dbReference type="GO" id="GO:0035925">
    <property type="term" value="F:mRNA 3'-UTR AU-rich region binding"/>
    <property type="evidence" value="ECO:0007669"/>
    <property type="project" value="TreeGrafter"/>
</dbReference>
<dbReference type="SUPFAM" id="SSF50129">
    <property type="entry name" value="GroES-like"/>
    <property type="match status" value="1"/>
</dbReference>
<dbReference type="SUPFAM" id="SSF51735">
    <property type="entry name" value="NAD(P)-binding Rossmann-fold domains"/>
    <property type="match status" value="1"/>
</dbReference>
<sequence length="323" mass="33944">MRAVAVYRHGGPEVLTPTEWATPVAGPGDVLIDVAAIGVNYHESYERSGLYPRELPYVPGHELAGTVAAVGADVTGLAVGDLVASADVPVPGAYAEQVALPADRVIRVPEGVSAELAAAVLLQGLTVHMLTQDSYPVRPDETALVHAAAGGVGLLLTQVLRSLGVRVIGTVSTAAKEEAARQAGAHEVIRYTEVDFAAEVKSLTDGGGVDVVYDAVGRTTFEGSIASLRPRGTFVLYGQSSGKIPPIDLSTGTRGSIKLTRPYLPDFIATPDELQARGAAVFSWIRRDNLNVHIGRLYPLADAGTAQTDLQQRRTIGKLLLTP</sequence>
<dbReference type="GO" id="GO:0008270">
    <property type="term" value="F:zinc ion binding"/>
    <property type="evidence" value="ECO:0007669"/>
    <property type="project" value="InterPro"/>
</dbReference>
<dbReference type="GO" id="GO:0003960">
    <property type="term" value="F:quinone reductase (NADPH) activity"/>
    <property type="evidence" value="ECO:0007669"/>
    <property type="project" value="InterPro"/>
</dbReference>
<dbReference type="InterPro" id="IPR002328">
    <property type="entry name" value="ADH_Zn_CS"/>
</dbReference>
<dbReference type="RefSeq" id="WP_123108728.1">
    <property type="nucleotide sequence ID" value="NZ_RIBZ01000885.1"/>
</dbReference>
<accession>A0A3M8SEZ6</accession>
<keyword evidence="6" id="KW-1185">Reference proteome</keyword>
<dbReference type="Gene3D" id="3.90.180.10">
    <property type="entry name" value="Medium-chain alcohol dehydrogenases, catalytic domain"/>
    <property type="match status" value="1"/>
</dbReference>
<dbReference type="InterPro" id="IPR036291">
    <property type="entry name" value="NAD(P)-bd_dom_sf"/>
</dbReference>
<dbReference type="InterPro" id="IPR002364">
    <property type="entry name" value="Quin_OxRdtase/zeta-crystal_CS"/>
</dbReference>
<dbReference type="InterPro" id="IPR011032">
    <property type="entry name" value="GroES-like_sf"/>
</dbReference>
<dbReference type="EMBL" id="RIBZ01000885">
    <property type="protein sequence ID" value="RNF77724.1"/>
    <property type="molecule type" value="Genomic_DNA"/>
</dbReference>
<dbReference type="InterPro" id="IPR013154">
    <property type="entry name" value="ADH-like_N"/>
</dbReference>
<protein>
    <submittedName>
        <fullName evidence="5">Quinone oxidoreductase</fullName>
    </submittedName>
</protein>
<dbReference type="PANTHER" id="PTHR48106:SF13">
    <property type="entry name" value="QUINONE OXIDOREDUCTASE-RELATED"/>
    <property type="match status" value="1"/>
</dbReference>
<dbReference type="InterPro" id="IPR013149">
    <property type="entry name" value="ADH-like_C"/>
</dbReference>
<proteinExistence type="inferred from homology"/>
<dbReference type="PROSITE" id="PS01162">
    <property type="entry name" value="QOR_ZETA_CRYSTAL"/>
    <property type="match status" value="1"/>
</dbReference>
<reference evidence="5 6" key="1">
    <citation type="submission" date="2018-11" db="EMBL/GenBank/DDBJ databases">
        <title>The Potential of Streptomyces as Biocontrol Agents against the Tomato grey mould, Botrytis cinerea (Gray mold) Frontiers in Microbiology.</title>
        <authorList>
            <person name="Li D."/>
        </authorList>
    </citation>
    <scope>NUCLEOTIDE SEQUENCE [LARGE SCALE GENOMIC DNA]</scope>
    <source>
        <strain evidence="5 6">NEAU-LD23</strain>
    </source>
</reference>
<dbReference type="Pfam" id="PF00107">
    <property type="entry name" value="ADH_zinc_N"/>
    <property type="match status" value="1"/>
</dbReference>
<dbReference type="Proteomes" id="UP000275401">
    <property type="component" value="Unassembled WGS sequence"/>
</dbReference>
<evidence type="ECO:0000256" key="3">
    <source>
        <dbReference type="RuleBase" id="RU361277"/>
    </source>
</evidence>
<comment type="similarity">
    <text evidence="3">Belongs to the zinc-containing alcohol dehydrogenase family.</text>
</comment>
<evidence type="ECO:0000256" key="1">
    <source>
        <dbReference type="ARBA" id="ARBA00022857"/>
    </source>
</evidence>
<dbReference type="PANTHER" id="PTHR48106">
    <property type="entry name" value="QUINONE OXIDOREDUCTASE PIG3-RELATED"/>
    <property type="match status" value="1"/>
</dbReference>
<evidence type="ECO:0000259" key="4">
    <source>
        <dbReference type="SMART" id="SM00829"/>
    </source>
</evidence>